<feature type="transmembrane region" description="Helical" evidence="1">
    <location>
        <begin position="83"/>
        <end position="101"/>
    </location>
</feature>
<accession>A0A1Y1YBL9</accession>
<dbReference type="EMBL" id="MCFA01000280">
    <property type="protein sequence ID" value="ORX95378.1"/>
    <property type="molecule type" value="Genomic_DNA"/>
</dbReference>
<evidence type="ECO:0000313" key="2">
    <source>
        <dbReference type="EMBL" id="ORX95378.1"/>
    </source>
</evidence>
<proteinExistence type="predicted"/>
<organism evidence="2 3">
    <name type="scientific">Clohesyomyces aquaticus</name>
    <dbReference type="NCBI Taxonomy" id="1231657"/>
    <lineage>
        <taxon>Eukaryota</taxon>
        <taxon>Fungi</taxon>
        <taxon>Dikarya</taxon>
        <taxon>Ascomycota</taxon>
        <taxon>Pezizomycotina</taxon>
        <taxon>Dothideomycetes</taxon>
        <taxon>Pleosporomycetidae</taxon>
        <taxon>Pleosporales</taxon>
        <taxon>Lindgomycetaceae</taxon>
        <taxon>Clohesyomyces</taxon>
    </lineage>
</organism>
<feature type="transmembrane region" description="Helical" evidence="1">
    <location>
        <begin position="16"/>
        <end position="37"/>
    </location>
</feature>
<dbReference type="Proteomes" id="UP000193144">
    <property type="component" value="Unassembled WGS sequence"/>
</dbReference>
<feature type="transmembrane region" description="Helical" evidence="1">
    <location>
        <begin position="49"/>
        <end position="71"/>
    </location>
</feature>
<comment type="caution">
    <text evidence="2">The sequence shown here is derived from an EMBL/GenBank/DDBJ whole genome shotgun (WGS) entry which is preliminary data.</text>
</comment>
<name>A0A1Y1YBL9_9PLEO</name>
<evidence type="ECO:0000313" key="3">
    <source>
        <dbReference type="Proteomes" id="UP000193144"/>
    </source>
</evidence>
<protein>
    <submittedName>
        <fullName evidence="2">Uncharacterized protein</fullName>
    </submittedName>
</protein>
<evidence type="ECO:0000256" key="1">
    <source>
        <dbReference type="SAM" id="Phobius"/>
    </source>
</evidence>
<gene>
    <name evidence="2" type="ORF">BCR34DRAFT_607967</name>
</gene>
<sequence>MYHLLLLDTALSDMESILIAFAVCCLGGLLLSIALLYRDFKSRPSYSRLEIALAICFDIFQGISFAGLAAITTQHARNYQDRWLDFALLWVFQFLAGTNLAQK</sequence>
<keyword evidence="1" id="KW-1133">Transmembrane helix</keyword>
<keyword evidence="1" id="KW-0472">Membrane</keyword>
<reference evidence="2 3" key="1">
    <citation type="submission" date="2016-07" db="EMBL/GenBank/DDBJ databases">
        <title>Pervasive Adenine N6-methylation of Active Genes in Fungi.</title>
        <authorList>
            <consortium name="DOE Joint Genome Institute"/>
            <person name="Mondo S.J."/>
            <person name="Dannebaum R.O."/>
            <person name="Kuo R.C."/>
            <person name="Labutti K."/>
            <person name="Haridas S."/>
            <person name="Kuo A."/>
            <person name="Salamov A."/>
            <person name="Ahrendt S.R."/>
            <person name="Lipzen A."/>
            <person name="Sullivan W."/>
            <person name="Andreopoulos W.B."/>
            <person name="Clum A."/>
            <person name="Lindquist E."/>
            <person name="Daum C."/>
            <person name="Ramamoorthy G.K."/>
            <person name="Gryganskyi A."/>
            <person name="Culley D."/>
            <person name="Magnuson J.K."/>
            <person name="James T.Y."/>
            <person name="O'Malley M.A."/>
            <person name="Stajich J.E."/>
            <person name="Spatafora J.W."/>
            <person name="Visel A."/>
            <person name="Grigoriev I.V."/>
        </authorList>
    </citation>
    <scope>NUCLEOTIDE SEQUENCE [LARGE SCALE GENOMIC DNA]</scope>
    <source>
        <strain evidence="2 3">CBS 115471</strain>
    </source>
</reference>
<keyword evidence="3" id="KW-1185">Reference proteome</keyword>
<keyword evidence="1" id="KW-0812">Transmembrane</keyword>
<dbReference type="AlphaFoldDB" id="A0A1Y1YBL9"/>